<comment type="caution">
    <text evidence="3">The sequence shown here is derived from an EMBL/GenBank/DDBJ whole genome shotgun (WGS) entry which is preliminary data.</text>
</comment>
<evidence type="ECO:0000313" key="4">
    <source>
        <dbReference type="Proteomes" id="UP000474567"/>
    </source>
</evidence>
<name>A0ABN7ERX6_9FLAO</name>
<evidence type="ECO:0008006" key="5">
    <source>
        <dbReference type="Google" id="ProtNLM"/>
    </source>
</evidence>
<keyword evidence="1" id="KW-0175">Coiled coil</keyword>
<organism evidence="3 4">
    <name type="scientific">Flavobacterium collinsii</name>
    <dbReference type="NCBI Taxonomy" id="1114861"/>
    <lineage>
        <taxon>Bacteria</taxon>
        <taxon>Pseudomonadati</taxon>
        <taxon>Bacteroidota</taxon>
        <taxon>Flavobacteriia</taxon>
        <taxon>Flavobacteriales</taxon>
        <taxon>Flavobacteriaceae</taxon>
        <taxon>Flavobacterium</taxon>
    </lineage>
</organism>
<dbReference type="EMBL" id="CADCST010000176">
    <property type="protein sequence ID" value="CAA9203257.1"/>
    <property type="molecule type" value="Genomic_DNA"/>
</dbReference>
<proteinExistence type="predicted"/>
<protein>
    <recommendedName>
        <fullName evidence="5">Peptidoglycan binding-like domain-containing protein</fullName>
    </recommendedName>
</protein>
<dbReference type="RefSeq" id="WP_173968444.1">
    <property type="nucleotide sequence ID" value="NZ_CADCST010000176.1"/>
</dbReference>
<evidence type="ECO:0000313" key="3">
    <source>
        <dbReference type="EMBL" id="CAA9203257.1"/>
    </source>
</evidence>
<accession>A0ABN7ERX6</accession>
<keyword evidence="4" id="KW-1185">Reference proteome</keyword>
<evidence type="ECO:0000256" key="1">
    <source>
        <dbReference type="SAM" id="Coils"/>
    </source>
</evidence>
<sequence length="1243" mass="140002">MPIYTSKNAINNIPLAKQDHTNNDEGGKLHCLLLQNNSRLVDIAAGGIKTSPLKIGDENEAAKLVKVALNFINERDDLYPEYNITKLDVNTYKFDSKLENAITLFQEKFNIPVTNVVDCITILKIDSKFLGDEFFDAERKKYIGKSSKKEFSFVQQSLANNKYEYSISFRENDRPIKIELDTVLKGKIVRKDIFVNDKNLNINLSNKTKNEILNKPEVQQIFSRYGIDGQNFTILLDPAETKVQFGTAKTFTETFILDYKEEEENTPPLLFDDEDAKLHKIEEGDSPEKIILDNYYGGGGSPIMDPYNNTVIFNLPERKAFPVAKRKYDSRFQFYLNLLYYYNSEEKGSSIKEWGLVKTKDYQRYPVNHLNNINIFENEFYQDEPKTALPNYYRFLKEMERLNPKSKIEFDSNGNTTSFSTIKGKNIRIPSRKFADSMYYFLNFRPNEMLTPVTVPPTTPNSQPTSVMDYVIDEVLDLFVNKAGTALENIVEAGLDYVDEMVDDAIALYQEAAEFFKKAYNFAIDVITKYWPRGLGGTIAIGGSITWGIPIQTKGNIEKSLSRKMSKEKELIIVYSTQSTFGVGADVAVGTSLGLHTGGHGTSKKKFGLNVGAGAGKSYDIKIGNEYEFPVRKEETALLTMIINVFGGAMVNATADVLEYFDVINLNPRQYLTKFEVSFEKSLTGWAGAQVGVDRLDENGKPSGISTPTENQDTPEQQNSNKGYGLVDNIFNKLPGMGATGEAAFKSGVAFSYEVDYGENPLTKNHEGRVFKTIDIDTNYYSQNTLSFGLLGGFLKKIFVNLLPGAQLIGAFFKKMSFDEGTMFGVKYSLERVGTADSLGPGDFNFTGQNVIVDTLSGHSIKYSSPGEKVIKQISLYYSTFTGDVNSLCQPGTEIKYNFNVGTLYKMIKDRETYDYSFKNVLSLFRSIEFHKKVGTLNINTGQTKLVRVKMPDNNLTGLIVGAHRDRAKPEVELISKMLEQSLKLSKSNAFFEGGLAIDVKMELKISEIAKVILFYLKKLNYKYASLTDGSQRKNFERDLEKERLKIHNAIKAKAKLNQTNNEDQVVAELGAHYYDKLFDDNESGIYPNTNVVGLNVVMDQFIRTKPEIDYVEALLRFLKGIKPFNLYMNNVKRPGEDDPDYGMTKIIDYFNFIATLAHLDVTLEAKAGVNFGGTVKVGEGATIGAALEALFEINYQAKLYNNGNLTFLDPQDPLRIVYEEIRSLLGFQKESKRIAAKTILQV</sequence>
<gene>
    <name evidence="3" type="ORF">FLACOL7796_04660</name>
</gene>
<dbReference type="Proteomes" id="UP000474567">
    <property type="component" value="Unassembled WGS sequence"/>
</dbReference>
<feature type="coiled-coil region" evidence="1">
    <location>
        <begin position="1033"/>
        <end position="1060"/>
    </location>
</feature>
<evidence type="ECO:0000256" key="2">
    <source>
        <dbReference type="SAM" id="MobiDB-lite"/>
    </source>
</evidence>
<reference evidence="3 4" key="1">
    <citation type="submission" date="2020-02" db="EMBL/GenBank/DDBJ databases">
        <authorList>
            <person name="Criscuolo A."/>
        </authorList>
    </citation>
    <scope>NUCLEOTIDE SEQUENCE [LARGE SCALE GENOMIC DNA]</scope>
    <source>
        <strain evidence="3">CECT7796</strain>
    </source>
</reference>
<feature type="region of interest" description="Disordered" evidence="2">
    <location>
        <begin position="697"/>
        <end position="721"/>
    </location>
</feature>
<feature type="compositionally biased region" description="Polar residues" evidence="2">
    <location>
        <begin position="704"/>
        <end position="721"/>
    </location>
</feature>